<feature type="compositionally biased region" description="Basic residues" evidence="1">
    <location>
        <begin position="45"/>
        <end position="65"/>
    </location>
</feature>
<feature type="region of interest" description="Disordered" evidence="1">
    <location>
        <begin position="26"/>
        <end position="65"/>
    </location>
</feature>
<protein>
    <submittedName>
        <fullName evidence="2">Uncharacterized protein</fullName>
    </submittedName>
</protein>
<organism evidence="2">
    <name type="scientific">Candidatus Nitrosarchaeum limnium SFB1</name>
    <dbReference type="NCBI Taxonomy" id="886738"/>
    <lineage>
        <taxon>Archaea</taxon>
        <taxon>Nitrososphaerota</taxon>
        <taxon>Nitrososphaeria</taxon>
        <taxon>Nitrosopumilales</taxon>
        <taxon>Nitrosopumilaceae</taxon>
        <taxon>Nitrosarchaeum</taxon>
    </lineage>
</organism>
<dbReference type="HOGENOM" id="CLU_2839213_0_0_2"/>
<dbReference type="EMBL" id="AEGP01000018">
    <property type="protein sequence ID" value="EGG42909.1"/>
    <property type="molecule type" value="Genomic_DNA"/>
</dbReference>
<evidence type="ECO:0000256" key="1">
    <source>
        <dbReference type="SAM" id="MobiDB-lite"/>
    </source>
</evidence>
<evidence type="ECO:0000313" key="2">
    <source>
        <dbReference type="EMBL" id="EGG42909.1"/>
    </source>
</evidence>
<gene>
    <name evidence="2" type="ORF">Nlim_0219</name>
</gene>
<comment type="caution">
    <text evidence="2">The sequence shown here is derived from an EMBL/GenBank/DDBJ whole genome shotgun (WGS) entry which is preliminary data.</text>
</comment>
<sequence>MTTPKTRKISSDELKRLQKNEKVRITARRKAQKVGKSIATDKSKPKTTKPTRPARKVTKKRASIR</sequence>
<dbReference type="AlphaFoldDB" id="F3KIC4"/>
<name>F3KIC4_9ARCH</name>
<accession>F3KIC4</accession>
<dbReference type="Proteomes" id="UP000004348">
    <property type="component" value="Chromosome"/>
</dbReference>
<proteinExistence type="predicted"/>
<dbReference type="STRING" id="886738.Nlim_0219"/>
<reference evidence="2" key="1">
    <citation type="journal article" date="2011" name="PLoS ONE">
        <title>Genome of a low-salinity ammonia-oxidizing archaeon determined by single-cell and metagenomic analysis.</title>
        <authorList>
            <person name="Blainey P.C."/>
            <person name="Mosier A.C."/>
            <person name="Potanina A."/>
            <person name="Francis C.A."/>
            <person name="Quake S.R."/>
        </authorList>
    </citation>
    <scope>NUCLEOTIDE SEQUENCE [LARGE SCALE GENOMIC DNA]</scope>
    <source>
        <strain evidence="2">SFB1</strain>
    </source>
</reference>